<dbReference type="Pfam" id="PF03748">
    <property type="entry name" value="FliL"/>
    <property type="match status" value="1"/>
</dbReference>
<accession>A0A2K1NWT1</accession>
<dbReference type="AlphaFoldDB" id="A0A2K1NWT1"/>
<dbReference type="Proteomes" id="UP000236434">
    <property type="component" value="Unassembled WGS sequence"/>
</dbReference>
<evidence type="ECO:0000256" key="10">
    <source>
        <dbReference type="RuleBase" id="RU364125"/>
    </source>
</evidence>
<keyword evidence="11" id="KW-0969">Cilium</keyword>
<keyword evidence="11" id="KW-0966">Cell projection</keyword>
<evidence type="ECO:0000256" key="7">
    <source>
        <dbReference type="ARBA" id="ARBA00022779"/>
    </source>
</evidence>
<protein>
    <recommendedName>
        <fullName evidence="10">Flagellar protein FliL</fullName>
    </recommendedName>
</protein>
<keyword evidence="7 10" id="KW-0283">Flagellar rotation</keyword>
<dbReference type="InterPro" id="IPR005503">
    <property type="entry name" value="FliL"/>
</dbReference>
<evidence type="ECO:0000256" key="3">
    <source>
        <dbReference type="ARBA" id="ARBA00008281"/>
    </source>
</evidence>
<evidence type="ECO:0000256" key="9">
    <source>
        <dbReference type="ARBA" id="ARBA00023136"/>
    </source>
</evidence>
<sequence length="175" mass="19290">MENENINSDEVTSKKSRPSFLTTLIIVIVVALIISGITSFFIVRILTSNVSSSSDQSSQVSATTPARVVLIMEGSRYTMMLKGGYDIAVIDSLQLDVGSTQARDLITSNRIEVLEAIRMIFLNKTRGELSTPQGIELTKKQIKDTINEMLGFTGERERLGVVKVTMIIMTITTNQ</sequence>
<keyword evidence="4 10" id="KW-1003">Cell membrane</keyword>
<keyword evidence="6 10" id="KW-0812">Transmembrane</keyword>
<proteinExistence type="inferred from homology"/>
<dbReference type="GO" id="GO:0009425">
    <property type="term" value="C:bacterial-type flagellum basal body"/>
    <property type="evidence" value="ECO:0007669"/>
    <property type="project" value="InterPro"/>
</dbReference>
<dbReference type="RefSeq" id="WP_103067639.1">
    <property type="nucleotide sequence ID" value="NZ_AZRL01000022.1"/>
</dbReference>
<evidence type="ECO:0000313" key="12">
    <source>
        <dbReference type="Proteomes" id="UP000236434"/>
    </source>
</evidence>
<comment type="subcellular location">
    <subcellularLocation>
        <location evidence="2">Cell membrane</location>
        <topology evidence="2">Single-pass membrane protein</topology>
    </subcellularLocation>
</comment>
<evidence type="ECO:0000256" key="2">
    <source>
        <dbReference type="ARBA" id="ARBA00004162"/>
    </source>
</evidence>
<keyword evidence="5 10" id="KW-0145">Chemotaxis</keyword>
<organism evidence="11 12">
    <name type="scientific">Petrotoga olearia DSM 13574</name>
    <dbReference type="NCBI Taxonomy" id="1122955"/>
    <lineage>
        <taxon>Bacteria</taxon>
        <taxon>Thermotogati</taxon>
        <taxon>Thermotogota</taxon>
        <taxon>Thermotogae</taxon>
        <taxon>Petrotogales</taxon>
        <taxon>Petrotogaceae</taxon>
        <taxon>Petrotoga</taxon>
    </lineage>
</organism>
<dbReference type="GO" id="GO:0071973">
    <property type="term" value="P:bacterial-type flagellum-dependent cell motility"/>
    <property type="evidence" value="ECO:0007669"/>
    <property type="project" value="InterPro"/>
</dbReference>
<dbReference type="GO" id="GO:0006935">
    <property type="term" value="P:chemotaxis"/>
    <property type="evidence" value="ECO:0007669"/>
    <property type="project" value="UniProtKB-KW"/>
</dbReference>
<keyword evidence="8 10" id="KW-1133">Transmembrane helix</keyword>
<name>A0A2K1NWT1_9BACT</name>
<evidence type="ECO:0000256" key="1">
    <source>
        <dbReference type="ARBA" id="ARBA00002254"/>
    </source>
</evidence>
<keyword evidence="9 10" id="KW-0472">Membrane</keyword>
<reference evidence="11 12" key="1">
    <citation type="submission" date="2013-12" db="EMBL/GenBank/DDBJ databases">
        <title>Comparative genomics of Petrotoga isolates.</title>
        <authorList>
            <person name="Nesbo C.L."/>
            <person name="Charchuk R."/>
            <person name="Chow K."/>
        </authorList>
    </citation>
    <scope>NUCLEOTIDE SEQUENCE [LARGE SCALE GENOMIC DNA]</scope>
    <source>
        <strain evidence="11 12">DSM 13574</strain>
    </source>
</reference>
<keyword evidence="11" id="KW-0282">Flagellum</keyword>
<evidence type="ECO:0000256" key="6">
    <source>
        <dbReference type="ARBA" id="ARBA00022692"/>
    </source>
</evidence>
<evidence type="ECO:0000313" key="11">
    <source>
        <dbReference type="EMBL" id="PNR94996.1"/>
    </source>
</evidence>
<comment type="similarity">
    <text evidence="3 10">Belongs to the FliL family.</text>
</comment>
<evidence type="ECO:0000256" key="4">
    <source>
        <dbReference type="ARBA" id="ARBA00022475"/>
    </source>
</evidence>
<gene>
    <name evidence="11" type="ORF">X929_08990</name>
</gene>
<dbReference type="EMBL" id="AZRL01000022">
    <property type="protein sequence ID" value="PNR94996.1"/>
    <property type="molecule type" value="Genomic_DNA"/>
</dbReference>
<comment type="caution">
    <text evidence="11">The sequence shown here is derived from an EMBL/GenBank/DDBJ whole genome shotgun (WGS) entry which is preliminary data.</text>
</comment>
<comment type="function">
    <text evidence="1 10">Controls the rotational direction of flagella during chemotaxis.</text>
</comment>
<dbReference type="GO" id="GO:0005886">
    <property type="term" value="C:plasma membrane"/>
    <property type="evidence" value="ECO:0007669"/>
    <property type="project" value="UniProtKB-SubCell"/>
</dbReference>
<evidence type="ECO:0000256" key="8">
    <source>
        <dbReference type="ARBA" id="ARBA00022989"/>
    </source>
</evidence>
<evidence type="ECO:0000256" key="5">
    <source>
        <dbReference type="ARBA" id="ARBA00022500"/>
    </source>
</evidence>
<feature type="transmembrane region" description="Helical" evidence="10">
    <location>
        <begin position="20"/>
        <end position="43"/>
    </location>
</feature>
<dbReference type="OrthoDB" id="49323at2"/>